<comment type="caution">
    <text evidence="2">The sequence shown here is derived from an EMBL/GenBank/DDBJ whole genome shotgun (WGS) entry which is preliminary data.</text>
</comment>
<dbReference type="eggNOG" id="ENOG502ZYK6">
    <property type="taxonomic scope" value="Bacteria"/>
</dbReference>
<dbReference type="OrthoDB" id="5373103at2"/>
<name>C8PHE1_9BACT</name>
<reference evidence="2 3" key="1">
    <citation type="submission" date="2009-07" db="EMBL/GenBank/DDBJ databases">
        <authorList>
            <person name="Madupu R."/>
            <person name="Sebastian Y."/>
            <person name="Durkin A.S."/>
            <person name="Torralba M."/>
            <person name="Methe B."/>
            <person name="Sutton G.G."/>
            <person name="Strausberg R.L."/>
            <person name="Nelson K.E."/>
        </authorList>
    </citation>
    <scope>NUCLEOTIDE SEQUENCE [LARGE SCALE GENOMIC DNA]</scope>
    <source>
        <strain evidence="2 3">RM3268</strain>
    </source>
</reference>
<proteinExistence type="predicted"/>
<dbReference type="Proteomes" id="UP000005709">
    <property type="component" value="Unassembled WGS sequence"/>
</dbReference>
<feature type="signal peptide" evidence="1">
    <location>
        <begin position="1"/>
        <end position="21"/>
    </location>
</feature>
<sequence>MKCSFLAPLALSLLFAGCATTALKPASTQAVNFTVISPLTRTSDAGFMRKFKNQTEVQIYASGISVLSLVLKGDKICMNGACDDELVFNKKFFGAEHYRGLLGQILDGKPIFGGSDAGERRCLTQSLQDGSIDYKVCRDKDGGGRSISFADAKRGVKIKIRELL</sequence>
<evidence type="ECO:0000313" key="2">
    <source>
        <dbReference type="EMBL" id="EEV17555.1"/>
    </source>
</evidence>
<dbReference type="EMBL" id="ACYG01000024">
    <property type="protein sequence ID" value="EEV17555.1"/>
    <property type="molecule type" value="Genomic_DNA"/>
</dbReference>
<protein>
    <recommendedName>
        <fullName evidence="4">Lipoprotein</fullName>
    </recommendedName>
</protein>
<dbReference type="RefSeq" id="WP_005871053.1">
    <property type="nucleotide sequence ID" value="NZ_ACYG01000024.1"/>
</dbReference>
<evidence type="ECO:0000313" key="3">
    <source>
        <dbReference type="Proteomes" id="UP000005709"/>
    </source>
</evidence>
<feature type="chain" id="PRO_5002991308" description="Lipoprotein" evidence="1">
    <location>
        <begin position="22"/>
        <end position="164"/>
    </location>
</feature>
<evidence type="ECO:0000256" key="1">
    <source>
        <dbReference type="SAM" id="SignalP"/>
    </source>
</evidence>
<organism evidence="2 3">
    <name type="scientific">Campylobacter gracilis RM3268</name>
    <dbReference type="NCBI Taxonomy" id="553220"/>
    <lineage>
        <taxon>Bacteria</taxon>
        <taxon>Pseudomonadati</taxon>
        <taxon>Campylobacterota</taxon>
        <taxon>Epsilonproteobacteria</taxon>
        <taxon>Campylobacterales</taxon>
        <taxon>Campylobacteraceae</taxon>
        <taxon>Campylobacter</taxon>
    </lineage>
</organism>
<keyword evidence="3" id="KW-1185">Reference proteome</keyword>
<gene>
    <name evidence="2" type="ORF">CAMGR0001_0385</name>
</gene>
<keyword evidence="1" id="KW-0732">Signal</keyword>
<dbReference type="PROSITE" id="PS51257">
    <property type="entry name" value="PROKAR_LIPOPROTEIN"/>
    <property type="match status" value="1"/>
</dbReference>
<accession>C8PHE1</accession>
<dbReference type="AlphaFoldDB" id="C8PHE1"/>
<evidence type="ECO:0008006" key="4">
    <source>
        <dbReference type="Google" id="ProtNLM"/>
    </source>
</evidence>